<dbReference type="InterPro" id="IPR012338">
    <property type="entry name" value="Beta-lactam/transpept-like"/>
</dbReference>
<dbReference type="SUPFAM" id="SSF56601">
    <property type="entry name" value="beta-lactamase/transpeptidase-like"/>
    <property type="match status" value="1"/>
</dbReference>
<dbReference type="KEGG" id="cei:CEPID_05235"/>
<evidence type="ECO:0000259" key="1">
    <source>
        <dbReference type="Pfam" id="PF00144"/>
    </source>
</evidence>
<reference evidence="2 3" key="1">
    <citation type="submission" date="2015-05" db="EMBL/GenBank/DDBJ databases">
        <title>Complete genome sequence of Corynebacterium epidermidicanis DSM 45586, isolated from the skin of a dog suffering from pruritus.</title>
        <authorList>
            <person name="Ruckert C."/>
            <person name="Albersmeier A."/>
            <person name="Winkler A."/>
            <person name="Tauch A."/>
        </authorList>
    </citation>
    <scope>NUCLEOTIDE SEQUENCE [LARGE SCALE GENOMIC DNA]</scope>
    <source>
        <strain evidence="2 3">DSM 45586</strain>
    </source>
</reference>
<proteinExistence type="predicted"/>
<dbReference type="Pfam" id="PF00144">
    <property type="entry name" value="Beta-lactamase"/>
    <property type="match status" value="1"/>
</dbReference>
<evidence type="ECO:0000313" key="3">
    <source>
        <dbReference type="Proteomes" id="UP000035368"/>
    </source>
</evidence>
<evidence type="ECO:0000313" key="2">
    <source>
        <dbReference type="EMBL" id="AKK02916.1"/>
    </source>
</evidence>
<gene>
    <name evidence="2" type="ORF">CEPID_05235</name>
</gene>
<dbReference type="PANTHER" id="PTHR46825:SF7">
    <property type="entry name" value="D-ALANYL-D-ALANINE CARBOXYPEPTIDASE"/>
    <property type="match status" value="1"/>
</dbReference>
<dbReference type="Gene3D" id="3.40.710.10">
    <property type="entry name" value="DD-peptidase/beta-lactamase superfamily"/>
    <property type="match status" value="1"/>
</dbReference>
<dbReference type="PATRIC" id="fig|1050174.4.peg.1060"/>
<name>A0A0G3GNW0_9CORY</name>
<keyword evidence="3" id="KW-1185">Reference proteome</keyword>
<dbReference type="PANTHER" id="PTHR46825">
    <property type="entry name" value="D-ALANYL-D-ALANINE-CARBOXYPEPTIDASE/ENDOPEPTIDASE AMPH"/>
    <property type="match status" value="1"/>
</dbReference>
<dbReference type="AlphaFoldDB" id="A0A0G3GNW0"/>
<feature type="domain" description="Beta-lactamase-related" evidence="1">
    <location>
        <begin position="68"/>
        <end position="311"/>
    </location>
</feature>
<dbReference type="Proteomes" id="UP000035368">
    <property type="component" value="Chromosome"/>
</dbReference>
<protein>
    <submittedName>
        <fullName evidence="2">Penicillin-binding protein, beta-lactamase class C</fullName>
    </submittedName>
</protein>
<dbReference type="STRING" id="1050174.CEPID_05235"/>
<dbReference type="InterPro" id="IPR050491">
    <property type="entry name" value="AmpC-like"/>
</dbReference>
<dbReference type="OrthoDB" id="3171327at2"/>
<sequence>MKKASAILIGLVVFSTLLFAGPQLVRLSSRPTGNAELATAIKSNAPKGAHEVAGFVYTPEQTSFAGLGADENTEVEIGSVTKTFTAELLRQAVERGEVTLDTKVKDIIDPHGAAIGEATLAELANHTAGLPRNPGLDPLALVVERNPYAKVSRDDVINLALEAKLKNQGTRTYSNLGVAFLGQLLAKKSGRSWEDMVQEDILTPLNMRDTYVAKPGTTAQHPTASHGLNSRGRAAAKWEMDGYAPAGAIRSTPADMAKFVAHVHDHGVPEFAWRHDDDSIWHNGGTGGYSTMLVFTPDQQKAAFVVTDTTASVNQLGKDLLTWQP</sequence>
<dbReference type="InterPro" id="IPR001466">
    <property type="entry name" value="Beta-lactam-related"/>
</dbReference>
<dbReference type="RefSeq" id="WP_047240030.1">
    <property type="nucleotide sequence ID" value="NZ_CP011541.1"/>
</dbReference>
<accession>A0A0G3GNW0</accession>
<dbReference type="EMBL" id="CP011541">
    <property type="protein sequence ID" value="AKK02916.1"/>
    <property type="molecule type" value="Genomic_DNA"/>
</dbReference>
<organism evidence="2 3">
    <name type="scientific">Corynebacterium epidermidicanis</name>
    <dbReference type="NCBI Taxonomy" id="1050174"/>
    <lineage>
        <taxon>Bacteria</taxon>
        <taxon>Bacillati</taxon>
        <taxon>Actinomycetota</taxon>
        <taxon>Actinomycetes</taxon>
        <taxon>Mycobacteriales</taxon>
        <taxon>Corynebacteriaceae</taxon>
        <taxon>Corynebacterium</taxon>
    </lineage>
</organism>